<dbReference type="GO" id="GO:0007165">
    <property type="term" value="P:signal transduction"/>
    <property type="evidence" value="ECO:0007669"/>
    <property type="project" value="InterPro"/>
</dbReference>
<evidence type="ECO:0000256" key="2">
    <source>
        <dbReference type="ARBA" id="ARBA00022801"/>
    </source>
</evidence>
<dbReference type="Pfam" id="PF00233">
    <property type="entry name" value="PDEase_I"/>
    <property type="match status" value="2"/>
</dbReference>
<comment type="caution">
    <text evidence="4">The sequence shown here is derived from an EMBL/GenBank/DDBJ whole genome shotgun (WGS) entry which is preliminary data.</text>
</comment>
<organism evidence="4 5">
    <name type="scientific">Microtus ochrogaster</name>
    <name type="common">Prairie vole</name>
    <dbReference type="NCBI Taxonomy" id="79684"/>
    <lineage>
        <taxon>Eukaryota</taxon>
        <taxon>Metazoa</taxon>
        <taxon>Chordata</taxon>
        <taxon>Craniata</taxon>
        <taxon>Vertebrata</taxon>
        <taxon>Euteleostomi</taxon>
        <taxon>Mammalia</taxon>
        <taxon>Eutheria</taxon>
        <taxon>Euarchontoglires</taxon>
        <taxon>Glires</taxon>
        <taxon>Rodentia</taxon>
        <taxon>Myomorpha</taxon>
        <taxon>Muroidea</taxon>
        <taxon>Cricetidae</taxon>
        <taxon>Arvicolinae</taxon>
        <taxon>Microtus</taxon>
    </lineage>
</organism>
<keyword evidence="1" id="KW-0479">Metal-binding</keyword>
<dbReference type="InterPro" id="IPR036971">
    <property type="entry name" value="PDEase_catalytic_dom_sf"/>
</dbReference>
<dbReference type="EMBL" id="JAATJU010000001">
    <property type="protein sequence ID" value="KAH0521704.1"/>
    <property type="molecule type" value="Genomic_DNA"/>
</dbReference>
<accession>A0A8J6H4J7</accession>
<feature type="domain" description="PDEase" evidence="3">
    <location>
        <begin position="1"/>
        <end position="173"/>
    </location>
</feature>
<protein>
    <submittedName>
        <fullName evidence="4">High affinity cAMP-specific 3',5'-cyclic phosphodiesterase 7A</fullName>
    </submittedName>
</protein>
<evidence type="ECO:0000259" key="3">
    <source>
        <dbReference type="PROSITE" id="PS51845"/>
    </source>
</evidence>
<dbReference type="PROSITE" id="PS51845">
    <property type="entry name" value="PDEASE_I_2"/>
    <property type="match status" value="1"/>
</dbReference>
<dbReference type="GO" id="GO:0004114">
    <property type="term" value="F:3',5'-cyclic-nucleotide phosphodiesterase activity"/>
    <property type="evidence" value="ECO:0007669"/>
    <property type="project" value="InterPro"/>
</dbReference>
<evidence type="ECO:0000256" key="1">
    <source>
        <dbReference type="ARBA" id="ARBA00022723"/>
    </source>
</evidence>
<evidence type="ECO:0000313" key="5">
    <source>
        <dbReference type="Proteomes" id="UP000710432"/>
    </source>
</evidence>
<dbReference type="Proteomes" id="UP000710432">
    <property type="component" value="Unassembled WGS sequence"/>
</dbReference>
<dbReference type="PANTHER" id="PTHR11347">
    <property type="entry name" value="CYCLIC NUCLEOTIDE PHOSPHODIESTERASE"/>
    <property type="match status" value="1"/>
</dbReference>
<dbReference type="SUPFAM" id="SSF109604">
    <property type="entry name" value="HD-domain/PDEase-like"/>
    <property type="match status" value="1"/>
</dbReference>
<evidence type="ECO:0000313" key="4">
    <source>
        <dbReference type="EMBL" id="KAH0521704.1"/>
    </source>
</evidence>
<gene>
    <name evidence="4" type="ORF">LTLLF_100705</name>
</gene>
<keyword evidence="2" id="KW-0378">Hydrolase</keyword>
<name>A0A8J6H4J7_MICOH</name>
<dbReference type="Gene3D" id="1.10.1300.10">
    <property type="entry name" value="3'5'-cyclic nucleotide phosphodiesterase, catalytic domain"/>
    <property type="match status" value="1"/>
</dbReference>
<dbReference type="InterPro" id="IPR002073">
    <property type="entry name" value="PDEase_catalytic_dom"/>
</dbReference>
<sequence>METQIGALILATDISRQNEYLSLFRSHLDRGDLHLDDGRHRHLVLQMALKCADICNPCRSWELSKQWSEKVTEEFFHQGRLQCCVERSRTLDALCFEQLFTVGDIEKKYHLGVSPLCDRQTESIANIQIGFMTYLVEPLFTEWARFSDTRLSQTMLGHVGLNKASWKGLQRQPPGSEDANAAFQLNSQLLTQENRLS</sequence>
<dbReference type="AlphaFoldDB" id="A0A8J6H4J7"/>
<proteinExistence type="predicted"/>
<reference evidence="4" key="1">
    <citation type="submission" date="2020-03" db="EMBL/GenBank/DDBJ databases">
        <title>Studies in the Genomics of Life Span.</title>
        <authorList>
            <person name="Glass D."/>
        </authorList>
    </citation>
    <scope>NUCLEOTIDE SEQUENCE</scope>
    <source>
        <strain evidence="4">LTLLF</strain>
        <tissue evidence="4">Muscle</tissue>
    </source>
</reference>
<dbReference type="GO" id="GO:0046872">
    <property type="term" value="F:metal ion binding"/>
    <property type="evidence" value="ECO:0007669"/>
    <property type="project" value="UniProtKB-KW"/>
</dbReference>